<evidence type="ECO:0000256" key="6">
    <source>
        <dbReference type="ARBA" id="ARBA00022801"/>
    </source>
</evidence>
<dbReference type="OrthoDB" id="9810259at2"/>
<dbReference type="GO" id="GO:0005886">
    <property type="term" value="C:plasma membrane"/>
    <property type="evidence" value="ECO:0007669"/>
    <property type="project" value="UniProtKB-SubCell"/>
</dbReference>
<keyword evidence="13" id="KW-1185">Reference proteome</keyword>
<comment type="caution">
    <text evidence="9">Lacks conserved residue(s) required for the propagation of feature annotation.</text>
</comment>
<dbReference type="EMBL" id="FUYR01000004">
    <property type="protein sequence ID" value="SKB87397.1"/>
    <property type="molecule type" value="Genomic_DNA"/>
</dbReference>
<organism evidence="12 13">
    <name type="scientific">Daejeonella lutea</name>
    <dbReference type="NCBI Taxonomy" id="572036"/>
    <lineage>
        <taxon>Bacteria</taxon>
        <taxon>Pseudomonadati</taxon>
        <taxon>Bacteroidota</taxon>
        <taxon>Sphingobacteriia</taxon>
        <taxon>Sphingobacteriales</taxon>
        <taxon>Sphingobacteriaceae</taxon>
        <taxon>Daejeonella</taxon>
    </lineage>
</organism>
<dbReference type="Proteomes" id="UP000189981">
    <property type="component" value="Unassembled WGS sequence"/>
</dbReference>
<evidence type="ECO:0000256" key="8">
    <source>
        <dbReference type="ARBA" id="ARBA00023136"/>
    </source>
</evidence>
<sequence>MKIKPVLRNTLIITAIFLNIGCDQVTKNIARNQIEYHEIIPVIDNFLTLTKVENSGAFLSLGSNLPDFIKVLVLNVLPIMVMLWGLYLVVEKTNMSRLLVVGLCFVIGGGTGNLYDRMRYGSVTDFLHLNFGIFETGIFNMADVSIMVGMGLIFIDIYLKKLIIAF</sequence>
<feature type="transmembrane region" description="Helical" evidence="9">
    <location>
        <begin position="68"/>
        <end position="90"/>
    </location>
</feature>
<comment type="catalytic activity">
    <reaction evidence="9 10">
        <text>Release of signal peptides from bacterial membrane prolipoproteins. Hydrolyzes -Xaa-Yaa-Zaa-|-(S,diacylglyceryl)Cys-, in which Xaa is hydrophobic (preferably Leu), and Yaa (Ala or Ser) and Zaa (Gly or Ala) have small, neutral side chains.</text>
        <dbReference type="EC" id="3.4.23.36"/>
    </reaction>
</comment>
<dbReference type="PANTHER" id="PTHR33695">
    <property type="entry name" value="LIPOPROTEIN SIGNAL PEPTIDASE"/>
    <property type="match status" value="1"/>
</dbReference>
<gene>
    <name evidence="9" type="primary">lspA</name>
    <name evidence="12" type="ORF">SAMN05661099_3215</name>
</gene>
<comment type="subcellular location">
    <subcellularLocation>
        <location evidence="9">Cell membrane</location>
        <topology evidence="9">Multi-pass membrane protein</topology>
    </subcellularLocation>
</comment>
<evidence type="ECO:0000256" key="1">
    <source>
        <dbReference type="ARBA" id="ARBA00006139"/>
    </source>
</evidence>
<evidence type="ECO:0000256" key="2">
    <source>
        <dbReference type="ARBA" id="ARBA00022475"/>
    </source>
</evidence>
<keyword evidence="5 9" id="KW-0064">Aspartyl protease</keyword>
<dbReference type="HAMAP" id="MF_00161">
    <property type="entry name" value="LspA"/>
    <property type="match status" value="1"/>
</dbReference>
<proteinExistence type="inferred from homology"/>
<dbReference type="GO" id="GO:0006508">
    <property type="term" value="P:proteolysis"/>
    <property type="evidence" value="ECO:0007669"/>
    <property type="project" value="UniProtKB-KW"/>
</dbReference>
<keyword evidence="8 9" id="KW-0472">Membrane</keyword>
<dbReference type="AlphaFoldDB" id="A0A1T5ETX6"/>
<feature type="active site" evidence="9">
    <location>
        <position position="143"/>
    </location>
</feature>
<keyword evidence="7 9" id="KW-1133">Transmembrane helix</keyword>
<dbReference type="PRINTS" id="PR00781">
    <property type="entry name" value="LIPOSIGPTASE"/>
</dbReference>
<feature type="active site" evidence="9">
    <location>
        <position position="125"/>
    </location>
</feature>
<dbReference type="Pfam" id="PF01252">
    <property type="entry name" value="Peptidase_A8"/>
    <property type="match status" value="1"/>
</dbReference>
<evidence type="ECO:0000256" key="7">
    <source>
        <dbReference type="ARBA" id="ARBA00022989"/>
    </source>
</evidence>
<evidence type="ECO:0000313" key="13">
    <source>
        <dbReference type="Proteomes" id="UP000189981"/>
    </source>
</evidence>
<keyword evidence="2 9" id="KW-1003">Cell membrane</keyword>
<dbReference type="InterPro" id="IPR001872">
    <property type="entry name" value="Peptidase_A8"/>
</dbReference>
<evidence type="ECO:0000256" key="10">
    <source>
        <dbReference type="RuleBase" id="RU000594"/>
    </source>
</evidence>
<dbReference type="UniPathway" id="UPA00665"/>
<evidence type="ECO:0000256" key="11">
    <source>
        <dbReference type="RuleBase" id="RU004181"/>
    </source>
</evidence>
<dbReference type="NCBIfam" id="TIGR00077">
    <property type="entry name" value="lspA"/>
    <property type="match status" value="1"/>
</dbReference>
<evidence type="ECO:0000256" key="5">
    <source>
        <dbReference type="ARBA" id="ARBA00022750"/>
    </source>
</evidence>
<comment type="similarity">
    <text evidence="1 9 11">Belongs to the peptidase A8 family.</text>
</comment>
<protein>
    <recommendedName>
        <fullName evidence="9">Lipoprotein signal peptidase</fullName>
        <ecNumber evidence="9">3.4.23.36</ecNumber>
    </recommendedName>
    <alternativeName>
        <fullName evidence="9">Prolipoprotein signal peptidase</fullName>
    </alternativeName>
    <alternativeName>
        <fullName evidence="9">Signal peptidase II</fullName>
        <shortName evidence="9">SPase II</shortName>
    </alternativeName>
</protein>
<accession>A0A1T5ETX6</accession>
<keyword evidence="3 9" id="KW-0645">Protease</keyword>
<dbReference type="STRING" id="572036.SAMN05661099_3215"/>
<evidence type="ECO:0000256" key="4">
    <source>
        <dbReference type="ARBA" id="ARBA00022692"/>
    </source>
</evidence>
<keyword evidence="6 9" id="KW-0378">Hydrolase</keyword>
<dbReference type="PANTHER" id="PTHR33695:SF1">
    <property type="entry name" value="LIPOPROTEIN SIGNAL PEPTIDASE"/>
    <property type="match status" value="1"/>
</dbReference>
<feature type="transmembrane region" description="Helical" evidence="9">
    <location>
        <begin position="97"/>
        <end position="115"/>
    </location>
</feature>
<comment type="pathway">
    <text evidence="9">Protein modification; lipoprotein biosynthesis (signal peptide cleavage).</text>
</comment>
<keyword evidence="4 9" id="KW-0812">Transmembrane</keyword>
<evidence type="ECO:0000256" key="3">
    <source>
        <dbReference type="ARBA" id="ARBA00022670"/>
    </source>
</evidence>
<feature type="transmembrane region" description="Helical" evidence="9">
    <location>
        <begin position="138"/>
        <end position="159"/>
    </location>
</feature>
<dbReference type="GO" id="GO:0004190">
    <property type="term" value="F:aspartic-type endopeptidase activity"/>
    <property type="evidence" value="ECO:0007669"/>
    <property type="project" value="UniProtKB-UniRule"/>
</dbReference>
<name>A0A1T5ETX6_9SPHI</name>
<reference evidence="13" key="1">
    <citation type="submission" date="2017-02" db="EMBL/GenBank/DDBJ databases">
        <authorList>
            <person name="Varghese N."/>
            <person name="Submissions S."/>
        </authorList>
    </citation>
    <scope>NUCLEOTIDE SEQUENCE [LARGE SCALE GENOMIC DNA]</scope>
    <source>
        <strain evidence="13">DSM 22385</strain>
    </source>
</reference>
<comment type="function">
    <text evidence="9 10">This protein specifically catalyzes the removal of signal peptides from prolipoproteins.</text>
</comment>
<dbReference type="EC" id="3.4.23.36" evidence="9"/>
<evidence type="ECO:0000256" key="9">
    <source>
        <dbReference type="HAMAP-Rule" id="MF_00161"/>
    </source>
</evidence>
<dbReference type="RefSeq" id="WP_079703721.1">
    <property type="nucleotide sequence ID" value="NZ_FUYR01000004.1"/>
</dbReference>
<evidence type="ECO:0000313" key="12">
    <source>
        <dbReference type="EMBL" id="SKB87397.1"/>
    </source>
</evidence>
<dbReference type="PROSITE" id="PS00855">
    <property type="entry name" value="SPASE_II"/>
    <property type="match status" value="1"/>
</dbReference>